<evidence type="ECO:0000313" key="4">
    <source>
        <dbReference type="Proteomes" id="UP001558613"/>
    </source>
</evidence>
<dbReference type="Proteomes" id="UP001558613">
    <property type="component" value="Unassembled WGS sequence"/>
</dbReference>
<dbReference type="InterPro" id="IPR016181">
    <property type="entry name" value="Acyl_CoA_acyltransferase"/>
</dbReference>
<dbReference type="Pfam" id="PF00583">
    <property type="entry name" value="Acetyltransf_1"/>
    <property type="match status" value="1"/>
</dbReference>
<evidence type="ECO:0000259" key="2">
    <source>
        <dbReference type="PROSITE" id="PS51186"/>
    </source>
</evidence>
<dbReference type="Gene3D" id="3.40.630.30">
    <property type="match status" value="1"/>
</dbReference>
<name>A0ABR3MHI0_9TELE</name>
<dbReference type="InterPro" id="IPR050769">
    <property type="entry name" value="NAT_camello-type"/>
</dbReference>
<dbReference type="InterPro" id="IPR000182">
    <property type="entry name" value="GNAT_dom"/>
</dbReference>
<dbReference type="SUPFAM" id="SSF55729">
    <property type="entry name" value="Acyl-CoA N-acyltransferases (Nat)"/>
    <property type="match status" value="1"/>
</dbReference>
<accession>A0ABR3MHI0</accession>
<feature type="domain" description="N-acetyltransferase" evidence="2">
    <location>
        <begin position="143"/>
        <end position="290"/>
    </location>
</feature>
<proteinExistence type="predicted"/>
<dbReference type="PROSITE" id="PS51186">
    <property type="entry name" value="GNAT"/>
    <property type="match status" value="1"/>
</dbReference>
<evidence type="ECO:0000313" key="3">
    <source>
        <dbReference type="EMBL" id="KAL1263163.1"/>
    </source>
</evidence>
<dbReference type="CDD" id="cd04301">
    <property type="entry name" value="NAT_SF"/>
    <property type="match status" value="1"/>
</dbReference>
<dbReference type="PANTHER" id="PTHR13947:SF60">
    <property type="entry name" value="N-ACETYLTRANSFERASE DOMAIN-CONTAINING PROTEIN"/>
    <property type="match status" value="1"/>
</dbReference>
<evidence type="ECO:0000256" key="1">
    <source>
        <dbReference type="ARBA" id="ARBA00022679"/>
    </source>
</evidence>
<dbReference type="PANTHER" id="PTHR13947">
    <property type="entry name" value="GNAT FAMILY N-ACETYLTRANSFERASE"/>
    <property type="match status" value="1"/>
</dbReference>
<comment type="caution">
    <text evidence="3">The sequence shown here is derived from an EMBL/GenBank/DDBJ whole genome shotgun (WGS) entry which is preliminary data.</text>
</comment>
<organism evidence="3 4">
    <name type="scientific">Cirrhinus molitorella</name>
    <name type="common">mud carp</name>
    <dbReference type="NCBI Taxonomy" id="172907"/>
    <lineage>
        <taxon>Eukaryota</taxon>
        <taxon>Metazoa</taxon>
        <taxon>Chordata</taxon>
        <taxon>Craniata</taxon>
        <taxon>Vertebrata</taxon>
        <taxon>Euteleostomi</taxon>
        <taxon>Actinopterygii</taxon>
        <taxon>Neopterygii</taxon>
        <taxon>Teleostei</taxon>
        <taxon>Ostariophysi</taxon>
        <taxon>Cypriniformes</taxon>
        <taxon>Cyprinidae</taxon>
        <taxon>Labeoninae</taxon>
        <taxon>Labeonini</taxon>
        <taxon>Cirrhinus</taxon>
    </lineage>
</organism>
<keyword evidence="1" id="KW-0808">Transferase</keyword>
<keyword evidence="4" id="KW-1185">Reference proteome</keyword>
<protein>
    <recommendedName>
        <fullName evidence="2">N-acetyltransferase domain-containing protein</fullName>
    </recommendedName>
</protein>
<gene>
    <name evidence="3" type="ORF">QQF64_005902</name>
</gene>
<dbReference type="EMBL" id="JAYMGO010000013">
    <property type="protein sequence ID" value="KAL1263163.1"/>
    <property type="molecule type" value="Genomic_DNA"/>
</dbReference>
<reference evidence="3 4" key="1">
    <citation type="submission" date="2023-09" db="EMBL/GenBank/DDBJ databases">
        <authorList>
            <person name="Wang M."/>
        </authorList>
    </citation>
    <scope>NUCLEOTIDE SEQUENCE [LARGE SCALE GENOMIC DNA]</scope>
    <source>
        <strain evidence="3">GT-2023</strain>
        <tissue evidence="3">Liver</tissue>
    </source>
</reference>
<sequence>MVHAIDETYDNGIYDAVGTEINGEQNRWRQCPYVQKLQTALYRYLVDLSSEHFRKHVNPIYIASLAARSHRVKVMAEVQIRRYRKEDHEEVKEVFTIGMSEHIPPSCMHVLKQPLAQMFLGCVFCALLTSSKSILLPVLAVTLLLAAGRQSVSYMFNKYIQSCLEQDLNHIQQTYLDPPNASFFVAESQGRVVGTVACLPSEKDPNFLELKRMSVKKTHRGQGIAKALCRTVADFALQRGFRGVLLHTSVVQTDAQKLYEHMGYMKVSEFSAPEVIARLTNFTLLEYQLILKAHRN</sequence>